<name>D7G026_ECTSI</name>
<dbReference type="OrthoDB" id="206748at2759"/>
<sequence>MYRENGRTMQITNAVEQAKKLDDRSATTFGEKLDQVCDFDVVAMAEKDSCSIAMVMKEKYVLAAKRELKNQDPKSAPTDLECLQYILKEKLHGSIVADSTSDEVSWFNETDRLLQGIVSSEPGRGDGHGQMVVMRVYEKEEQRSMQHCLRQAMEKLEIHDGSPDMRPLFSVVSDNGDGNTSLSTCIEPYFLNNFNLLNAGAGEGTYTLKDRLEELQAGHDLRGGRRTASLSYADLLNVPMILILCDKGRTGDTFPHSLGCFDLRIRTAEQSFATFEQELGRLCRYQAFMPIDGGEITECSHVQAIALGKKAFHRKRVLKVSSPSSKFLGVANTWWELDEILSDRAQGHPKVRVEESAFRLPTMLITTRVMDIVHNAINEHRKTNTPISKCIRMARMDQHMRGSMAKAKIGDLHDYCRYRPDEGHYDSGRDKTSTRNERRLVLSAECQVGKTGAYLHYLKILKRAASPIATPPPPFPIVASSGDAVSWLLPHWRTLSNMRTLSDMYGSLFAGKYTAGVANSRAYLVVQSCKRDGWVTNFQEFLRNVLVHKVQGETIKSEEGRRRIAGLEQSLEAPFDAEGQAIGTEASYASLKAAIDWDGRFHTNHGVQLCVCSGQCTPACQDSLAKLKVSYGAALSIRTADLAETGGRLDGVIARWEADQDNSQDNSQDDSQDPCELGDDFVAKQPPKAWNKGNGSKESKHPFQYRADSALQGLAVSTPHSFKGGIKELLRSKETTRWIFTPSFNRFLPGPRQALLDRSQALPKPLDGLDVGPRTHFGDHYVIMELPMSMPSDESPSSRCSPEEGGIGYTRHFIQRWSQANGIPFIWMLDDNVQLCHELDVGKEEAKYQPCSFTQVMNSLERLMFAEEKKGIRVSTASDKEGTTRDVLEYVKVNGVRDEACPRESDLLRGDTPKQPRAVDQKITTVGDLCGRPGHYGVLGIARHGYGCTNNKEVKEPFGVTHSVYSFCLLNVASTVSKGAWYPMKRFWEDIEFNHIIDEKGLVVCKFRKFSHSKKNLQPVQPRQPRPPPTSPPARRPLLVSCPEFQHDDIDLDELQRKYEKGSNCVTDLNHLDGLLKYLSEHVLQPIPIEEVCYPTGDLGVVTIDGRSFEIEPAAPVPGNPQLALEPGHNSRSIVIMLLGGIRNESFGVLKLIIRDKHIGKWLQEQTEHGWGVKVKATIVQPKGARAGDGLLVLAFSSSIDEPEEEEHFSMVGTASVRMDQASASPPGTCMVFRVSWNPNTDKKPQ</sequence>
<dbReference type="PANTHER" id="PTHR15720">
    <property type="entry name" value="GREB1-RELATED"/>
    <property type="match status" value="1"/>
</dbReference>
<feature type="region of interest" description="Disordered" evidence="1">
    <location>
        <begin position="658"/>
        <end position="701"/>
    </location>
</feature>
<reference evidence="4 5" key="1">
    <citation type="journal article" date="2010" name="Nature">
        <title>The Ectocarpus genome and the independent evolution of multicellularity in brown algae.</title>
        <authorList>
            <person name="Cock J.M."/>
            <person name="Sterck L."/>
            <person name="Rouze P."/>
            <person name="Scornet D."/>
            <person name="Allen A.E."/>
            <person name="Amoutzias G."/>
            <person name="Anthouard V."/>
            <person name="Artiguenave F."/>
            <person name="Aury J.M."/>
            <person name="Badger J.H."/>
            <person name="Beszteri B."/>
            <person name="Billiau K."/>
            <person name="Bonnet E."/>
            <person name="Bothwell J.H."/>
            <person name="Bowler C."/>
            <person name="Boyen C."/>
            <person name="Brownlee C."/>
            <person name="Carrano C.J."/>
            <person name="Charrier B."/>
            <person name="Cho G.Y."/>
            <person name="Coelho S.M."/>
            <person name="Collen J."/>
            <person name="Corre E."/>
            <person name="Da Silva C."/>
            <person name="Delage L."/>
            <person name="Delaroque N."/>
            <person name="Dittami S.M."/>
            <person name="Doulbeau S."/>
            <person name="Elias M."/>
            <person name="Farnham G."/>
            <person name="Gachon C.M."/>
            <person name="Gschloessl B."/>
            <person name="Heesch S."/>
            <person name="Jabbari K."/>
            <person name="Jubin C."/>
            <person name="Kawai H."/>
            <person name="Kimura K."/>
            <person name="Kloareg B."/>
            <person name="Kupper F.C."/>
            <person name="Lang D."/>
            <person name="Le Bail A."/>
            <person name="Leblanc C."/>
            <person name="Lerouge P."/>
            <person name="Lohr M."/>
            <person name="Lopez P.J."/>
            <person name="Martens C."/>
            <person name="Maumus F."/>
            <person name="Michel G."/>
            <person name="Miranda-Saavedra D."/>
            <person name="Morales J."/>
            <person name="Moreau H."/>
            <person name="Motomura T."/>
            <person name="Nagasato C."/>
            <person name="Napoli C.A."/>
            <person name="Nelson D.R."/>
            <person name="Nyvall-Collen P."/>
            <person name="Peters A.F."/>
            <person name="Pommier C."/>
            <person name="Potin P."/>
            <person name="Poulain J."/>
            <person name="Quesneville H."/>
            <person name="Read B."/>
            <person name="Rensing S.A."/>
            <person name="Ritter A."/>
            <person name="Rousvoal S."/>
            <person name="Samanta M."/>
            <person name="Samson G."/>
            <person name="Schroeder D.C."/>
            <person name="Segurens B."/>
            <person name="Strittmatter M."/>
            <person name="Tonon T."/>
            <person name="Tregear J.W."/>
            <person name="Valentin K."/>
            <person name="von Dassow P."/>
            <person name="Yamagishi T."/>
            <person name="Van de Peer Y."/>
            <person name="Wincker P."/>
        </authorList>
    </citation>
    <scope>NUCLEOTIDE SEQUENCE [LARGE SCALE GENOMIC DNA]</scope>
    <source>
        <strain evidence="5">Ec32 / CCAP1310/4</strain>
    </source>
</reference>
<evidence type="ECO:0000259" key="3">
    <source>
        <dbReference type="Pfam" id="PF20692"/>
    </source>
</evidence>
<dbReference type="EMBL" id="FN649741">
    <property type="protein sequence ID" value="CBJ32908.1"/>
    <property type="molecule type" value="Genomic_DNA"/>
</dbReference>
<evidence type="ECO:0000313" key="4">
    <source>
        <dbReference type="EMBL" id="CBJ32908.1"/>
    </source>
</evidence>
<dbReference type="AlphaFoldDB" id="D7G026"/>
<evidence type="ECO:0000313" key="5">
    <source>
        <dbReference type="Proteomes" id="UP000002630"/>
    </source>
</evidence>
<accession>D7G026</accession>
<evidence type="ECO:0000256" key="1">
    <source>
        <dbReference type="SAM" id="MobiDB-lite"/>
    </source>
</evidence>
<feature type="compositionally biased region" description="Pro residues" evidence="1">
    <location>
        <begin position="1022"/>
        <end position="1035"/>
    </location>
</feature>
<gene>
    <name evidence="4" type="ORF">Esi_0391_0003</name>
</gene>
<evidence type="ECO:0000259" key="2">
    <source>
        <dbReference type="Pfam" id="PF20691"/>
    </source>
</evidence>
<dbReference type="Pfam" id="PF20692">
    <property type="entry name" value="cpSF2-GREB1"/>
    <property type="match status" value="2"/>
</dbReference>
<organism evidence="4 5">
    <name type="scientific">Ectocarpus siliculosus</name>
    <name type="common">Brown alga</name>
    <name type="synonym">Conferva siliculosa</name>
    <dbReference type="NCBI Taxonomy" id="2880"/>
    <lineage>
        <taxon>Eukaryota</taxon>
        <taxon>Sar</taxon>
        <taxon>Stramenopiles</taxon>
        <taxon>Ochrophyta</taxon>
        <taxon>PX clade</taxon>
        <taxon>Phaeophyceae</taxon>
        <taxon>Ectocarpales</taxon>
        <taxon>Ectocarpaceae</taxon>
        <taxon>Ectocarpus</taxon>
    </lineage>
</organism>
<dbReference type="InterPro" id="IPR048657">
    <property type="entry name" value="GREB1-like_cpSF2"/>
</dbReference>
<feature type="region of interest" description="Disordered" evidence="1">
    <location>
        <begin position="1015"/>
        <end position="1037"/>
    </location>
</feature>
<dbReference type="InterPro" id="IPR028422">
    <property type="entry name" value="GREB1"/>
</dbReference>
<protein>
    <submittedName>
        <fullName evidence="4">Uncharacterized protein</fullName>
    </submittedName>
</protein>
<dbReference type="InterPro" id="IPR049100">
    <property type="entry name" value="TAGT"/>
</dbReference>
<proteinExistence type="predicted"/>
<feature type="domain" description="TET-Associated Glycosyltransferase" evidence="2">
    <location>
        <begin position="788"/>
        <end position="857"/>
    </location>
</feature>
<feature type="domain" description="GREB1-like circularly permuted SF2 helicase" evidence="3">
    <location>
        <begin position="353"/>
        <end position="464"/>
    </location>
</feature>
<dbReference type="Proteomes" id="UP000002630">
    <property type="component" value="Linkage Group LG16"/>
</dbReference>
<dbReference type="PANTHER" id="PTHR15720:SF14">
    <property type="entry name" value="GREB1-LIKE PROTEIN"/>
    <property type="match status" value="1"/>
</dbReference>
<keyword evidence="5" id="KW-1185">Reference proteome</keyword>
<dbReference type="Pfam" id="PF20691">
    <property type="entry name" value="TAGT"/>
    <property type="match status" value="1"/>
</dbReference>
<dbReference type="InParanoid" id="D7G026"/>
<dbReference type="EMBL" id="FN648588">
    <property type="protein sequence ID" value="CBJ32908.1"/>
    <property type="molecule type" value="Genomic_DNA"/>
</dbReference>
<feature type="domain" description="GREB1-like circularly permuted SF2 helicase" evidence="3">
    <location>
        <begin position="89"/>
        <end position="287"/>
    </location>
</feature>
<feature type="compositionally biased region" description="Acidic residues" evidence="1">
    <location>
        <begin position="659"/>
        <end position="679"/>
    </location>
</feature>